<dbReference type="InterPro" id="IPR000620">
    <property type="entry name" value="EamA_dom"/>
</dbReference>
<evidence type="ECO:0000256" key="1">
    <source>
        <dbReference type="ARBA" id="ARBA00004651"/>
    </source>
</evidence>
<evidence type="ECO:0000313" key="8">
    <source>
        <dbReference type="EMBL" id="ALE02052.1"/>
    </source>
</evidence>
<dbReference type="GO" id="GO:0005886">
    <property type="term" value="C:plasma membrane"/>
    <property type="evidence" value="ECO:0007669"/>
    <property type="project" value="UniProtKB-SubCell"/>
</dbReference>
<dbReference type="OrthoDB" id="9804865at2"/>
<reference evidence="8 9" key="1">
    <citation type="journal article" date="2015" name="Genome Announc.">
        <title>Genome Sequence of 'Candidatus Thioglobus singularis' Strain PS1, a Mixotroph from the SUP05 Clade of Marine Gammaproteobacteria.</title>
        <authorList>
            <person name="Marshall K.T."/>
            <person name="Morris R.M."/>
        </authorList>
    </citation>
    <scope>NUCLEOTIDE SEQUENCE [LARGE SCALE GENOMIC DNA]</scope>
    <source>
        <strain evidence="8 9">PS1</strain>
    </source>
</reference>
<evidence type="ECO:0000256" key="2">
    <source>
        <dbReference type="ARBA" id="ARBA00022475"/>
    </source>
</evidence>
<evidence type="ECO:0000313" key="9">
    <source>
        <dbReference type="Proteomes" id="UP000068905"/>
    </source>
</evidence>
<evidence type="ECO:0000259" key="7">
    <source>
        <dbReference type="Pfam" id="PF00892"/>
    </source>
</evidence>
<feature type="transmembrane region" description="Helical" evidence="6">
    <location>
        <begin position="75"/>
        <end position="93"/>
    </location>
</feature>
<dbReference type="Proteomes" id="UP000068905">
    <property type="component" value="Chromosome"/>
</dbReference>
<accession>A0A0M4LGZ8</accession>
<dbReference type="RefSeq" id="WP_082345017.1">
    <property type="nucleotide sequence ID" value="NZ_CP006911.1"/>
</dbReference>
<sequence>MIKNKVIRADLIMLLAAAIWGFAFVAQREGMETMGPFLFNAARFFIGSAVLFPLVWYLSKKNKTPTNKETSTKKLLIAGTIAGLFLFLASSFQQVGIQYTTAGKAGFITGLYIFFVPLIGIFFGQRTGSGTWLGAFIAVIGLYLLSINDDFSIARGDLLQLICAVFFAAHILVVGYVAKRMDPLKLSLIQYVVSGVLSFFIAIAIEVITWQMIVDTAIPLLYAGVMSIGVGYTLQVVAQQHAKSSHAAIILGLEGAFAVLGGWLILDENLSMKGLIGCGLMLSGMFLSQLLPRLSLKKS</sequence>
<feature type="transmembrane region" description="Helical" evidence="6">
    <location>
        <begin position="158"/>
        <end position="177"/>
    </location>
</feature>
<keyword evidence="4 6" id="KW-1133">Transmembrane helix</keyword>
<dbReference type="KEGG" id="tsn:W908_05510"/>
<dbReference type="PANTHER" id="PTHR42920">
    <property type="entry name" value="OS03G0707200 PROTEIN-RELATED"/>
    <property type="match status" value="1"/>
</dbReference>
<comment type="subcellular location">
    <subcellularLocation>
        <location evidence="1">Cell membrane</location>
        <topology evidence="1">Multi-pass membrane protein</topology>
    </subcellularLocation>
</comment>
<dbReference type="EMBL" id="CP006911">
    <property type="protein sequence ID" value="ALE02052.1"/>
    <property type="molecule type" value="Genomic_DNA"/>
</dbReference>
<feature type="transmembrane region" description="Helical" evidence="6">
    <location>
        <begin position="272"/>
        <end position="291"/>
    </location>
</feature>
<feature type="transmembrane region" description="Helical" evidence="6">
    <location>
        <begin position="130"/>
        <end position="146"/>
    </location>
</feature>
<dbReference type="SUPFAM" id="SSF103481">
    <property type="entry name" value="Multidrug resistance efflux transporter EmrE"/>
    <property type="match status" value="2"/>
</dbReference>
<evidence type="ECO:0000256" key="5">
    <source>
        <dbReference type="ARBA" id="ARBA00023136"/>
    </source>
</evidence>
<name>A0A0M4LGZ8_9GAMM</name>
<feature type="transmembrane region" description="Helical" evidence="6">
    <location>
        <begin position="246"/>
        <end position="266"/>
    </location>
</feature>
<feature type="domain" description="EamA" evidence="7">
    <location>
        <begin position="9"/>
        <end position="146"/>
    </location>
</feature>
<dbReference type="AlphaFoldDB" id="A0A0M4LGZ8"/>
<feature type="transmembrane region" description="Helical" evidence="6">
    <location>
        <begin position="189"/>
        <end position="210"/>
    </location>
</feature>
<feature type="transmembrane region" description="Helical" evidence="6">
    <location>
        <begin position="216"/>
        <end position="234"/>
    </location>
</feature>
<gene>
    <name evidence="8" type="ORF">W908_05510</name>
</gene>
<evidence type="ECO:0000256" key="3">
    <source>
        <dbReference type="ARBA" id="ARBA00022692"/>
    </source>
</evidence>
<organism evidence="8 9">
    <name type="scientific">Candidatus Pseudothioglobus singularis PS1</name>
    <dbReference type="NCBI Taxonomy" id="1125411"/>
    <lineage>
        <taxon>Bacteria</taxon>
        <taxon>Pseudomonadati</taxon>
        <taxon>Pseudomonadota</taxon>
        <taxon>Gammaproteobacteria</taxon>
        <taxon>Candidatus Pseudothioglobaceae</taxon>
        <taxon>Candidatus Pseudothioglobus</taxon>
    </lineage>
</organism>
<dbReference type="PANTHER" id="PTHR42920:SF5">
    <property type="entry name" value="EAMA DOMAIN-CONTAINING PROTEIN"/>
    <property type="match status" value="1"/>
</dbReference>
<evidence type="ECO:0000256" key="4">
    <source>
        <dbReference type="ARBA" id="ARBA00022989"/>
    </source>
</evidence>
<keyword evidence="9" id="KW-1185">Reference proteome</keyword>
<dbReference type="STRING" id="1125411.W908_05510"/>
<protein>
    <submittedName>
        <fullName evidence="8">Membrane protein</fullName>
    </submittedName>
</protein>
<feature type="transmembrane region" description="Helical" evidence="6">
    <location>
        <begin position="37"/>
        <end position="59"/>
    </location>
</feature>
<dbReference type="Pfam" id="PF00892">
    <property type="entry name" value="EamA"/>
    <property type="match status" value="2"/>
</dbReference>
<dbReference type="InterPro" id="IPR051258">
    <property type="entry name" value="Diverse_Substrate_Transporter"/>
</dbReference>
<evidence type="ECO:0000256" key="6">
    <source>
        <dbReference type="SAM" id="Phobius"/>
    </source>
</evidence>
<feature type="domain" description="EamA" evidence="7">
    <location>
        <begin position="155"/>
        <end position="287"/>
    </location>
</feature>
<proteinExistence type="predicted"/>
<feature type="transmembrane region" description="Helical" evidence="6">
    <location>
        <begin position="7"/>
        <end position="25"/>
    </location>
</feature>
<dbReference type="PATRIC" id="fig|1125411.7.peg.1086"/>
<feature type="transmembrane region" description="Helical" evidence="6">
    <location>
        <begin position="105"/>
        <end position="123"/>
    </location>
</feature>
<keyword evidence="3 6" id="KW-0812">Transmembrane</keyword>
<keyword evidence="2" id="KW-1003">Cell membrane</keyword>
<keyword evidence="5 6" id="KW-0472">Membrane</keyword>
<dbReference type="InterPro" id="IPR037185">
    <property type="entry name" value="EmrE-like"/>
</dbReference>